<evidence type="ECO:0000259" key="4">
    <source>
        <dbReference type="Pfam" id="PF25010"/>
    </source>
</evidence>
<organism evidence="5 6">
    <name type="scientific">Reticulomyxa filosa</name>
    <dbReference type="NCBI Taxonomy" id="46433"/>
    <lineage>
        <taxon>Eukaryota</taxon>
        <taxon>Sar</taxon>
        <taxon>Rhizaria</taxon>
        <taxon>Retaria</taxon>
        <taxon>Foraminifera</taxon>
        <taxon>Monothalamids</taxon>
        <taxon>Reticulomyxidae</taxon>
        <taxon>Reticulomyxa</taxon>
    </lineage>
</organism>
<reference evidence="5 6" key="1">
    <citation type="journal article" date="2013" name="Curr. Biol.">
        <title>The Genome of the Foraminiferan Reticulomyxa filosa.</title>
        <authorList>
            <person name="Glockner G."/>
            <person name="Hulsmann N."/>
            <person name="Schleicher M."/>
            <person name="Noegel A.A."/>
            <person name="Eichinger L."/>
            <person name="Gallinger C."/>
            <person name="Pawlowski J."/>
            <person name="Sierra R."/>
            <person name="Euteneuer U."/>
            <person name="Pillet L."/>
            <person name="Moustafa A."/>
            <person name="Platzer M."/>
            <person name="Groth M."/>
            <person name="Szafranski K."/>
            <person name="Schliwa M."/>
        </authorList>
    </citation>
    <scope>NUCLEOTIDE SEQUENCE [LARGE SCALE GENOMIC DNA]</scope>
</reference>
<sequence>KSIQIQTLRVDESWFGYLDQLKTRLDFLLYLLTHSSLRLSRRQYTMIWNQFTSDALCREEMDLCYLWLLQGSIPTQCLSLQNTTHLKLYEPQDQKFLFDQCISRLQAAHLSETGYLLAASFFCASNKRNGSLVMEGYKQPKWSTTENRSGTSQGLATKYNSLSQAKEFLSAVMPFSPTESARKMLGQYITYLDSNDTPNEDDSNYLVNPDDHYVDPKMLRVTDYKILEGVPYFWEVVLKARLPKVGAQASELLNALHFNFTSNLRPKEQSDIRSEYVRKCLKHLSNALVTKKEQEDAPMVVKRMIRLLRSFLEGFVTIKKESDDTVDVEVKPNKFFRLASYKLTLVMNETLSHLYKTIHRRLQKIHNGILLQDIIIKWNKDVTLLCNQTPISQIDWRKSRVLEVLRFEQTFVRNFTQW</sequence>
<keyword evidence="1" id="KW-0645">Protease</keyword>
<comment type="caution">
    <text evidence="5">The sequence shown here is derived from an EMBL/GenBank/DDBJ whole genome shotgun (WGS) entry which is preliminary data.</text>
</comment>
<gene>
    <name evidence="5" type="ORF">RFI_16705</name>
</gene>
<evidence type="ECO:0000256" key="3">
    <source>
        <dbReference type="ARBA" id="ARBA00022801"/>
    </source>
</evidence>
<feature type="domain" description="UBP34/UBP24/USP9X/USP9Y-like ARM repeat region" evidence="4">
    <location>
        <begin position="13"/>
        <end position="124"/>
    </location>
</feature>
<name>X6N373_RETFI</name>
<dbReference type="GO" id="GO:0006508">
    <property type="term" value="P:proteolysis"/>
    <property type="evidence" value="ECO:0007669"/>
    <property type="project" value="UniProtKB-KW"/>
</dbReference>
<dbReference type="Proteomes" id="UP000023152">
    <property type="component" value="Unassembled WGS sequence"/>
</dbReference>
<keyword evidence="2" id="KW-0833">Ubl conjugation pathway</keyword>
<evidence type="ECO:0000313" key="6">
    <source>
        <dbReference type="Proteomes" id="UP000023152"/>
    </source>
</evidence>
<dbReference type="AlphaFoldDB" id="X6N373"/>
<dbReference type="Pfam" id="PF25010">
    <property type="entry name" value="ARM_UBP24_USP9X-Y"/>
    <property type="match status" value="1"/>
</dbReference>
<dbReference type="EMBL" id="ASPP01012534">
    <property type="protein sequence ID" value="ETO20511.1"/>
    <property type="molecule type" value="Genomic_DNA"/>
</dbReference>
<proteinExistence type="predicted"/>
<accession>X6N373</accession>
<dbReference type="InterPro" id="IPR056850">
    <property type="entry name" value="ARM_UBP34_24_USP9X_Y"/>
</dbReference>
<evidence type="ECO:0000256" key="2">
    <source>
        <dbReference type="ARBA" id="ARBA00022786"/>
    </source>
</evidence>
<keyword evidence="6" id="KW-1185">Reference proteome</keyword>
<feature type="non-terminal residue" evidence="5">
    <location>
        <position position="1"/>
    </location>
</feature>
<evidence type="ECO:0000313" key="5">
    <source>
        <dbReference type="EMBL" id="ETO20511.1"/>
    </source>
</evidence>
<dbReference type="GO" id="GO:0008233">
    <property type="term" value="F:peptidase activity"/>
    <property type="evidence" value="ECO:0007669"/>
    <property type="project" value="UniProtKB-KW"/>
</dbReference>
<keyword evidence="3" id="KW-0378">Hydrolase</keyword>
<protein>
    <recommendedName>
        <fullName evidence="4">UBP34/UBP24/USP9X/USP9Y-like ARM repeat region domain-containing protein</fullName>
    </recommendedName>
</protein>
<evidence type="ECO:0000256" key="1">
    <source>
        <dbReference type="ARBA" id="ARBA00022670"/>
    </source>
</evidence>